<reference evidence="2" key="1">
    <citation type="submission" date="2022-10" db="EMBL/GenBank/DDBJ databases">
        <title>Tapping the CABI collections for fungal endophytes: first genome assemblies for Collariella, Neodidymelliopsis, Ascochyta clinopodiicola, Didymella pomorum, Didymosphaeria variabile, Neocosmospora piperis and Neocucurbitaria cava.</title>
        <authorList>
            <person name="Hill R."/>
        </authorList>
    </citation>
    <scope>NUCLEOTIDE SEQUENCE</scope>
    <source>
        <strain evidence="2">IMI 356814</strain>
    </source>
</reference>
<dbReference type="AlphaFoldDB" id="A0A9W9CK02"/>
<protein>
    <submittedName>
        <fullName evidence="2">Uncharacterized protein</fullName>
    </submittedName>
</protein>
<organism evidence="2 3">
    <name type="scientific">Neocucurbitaria cava</name>
    <dbReference type="NCBI Taxonomy" id="798079"/>
    <lineage>
        <taxon>Eukaryota</taxon>
        <taxon>Fungi</taxon>
        <taxon>Dikarya</taxon>
        <taxon>Ascomycota</taxon>
        <taxon>Pezizomycotina</taxon>
        <taxon>Dothideomycetes</taxon>
        <taxon>Pleosporomycetidae</taxon>
        <taxon>Pleosporales</taxon>
        <taxon>Pleosporineae</taxon>
        <taxon>Cucurbitariaceae</taxon>
        <taxon>Neocucurbitaria</taxon>
    </lineage>
</organism>
<sequence>MAPKRAAPVPVRGNKSILSFFSALSTTSVNESQPSPGKKLEQEELSMDSLGRTGSKIDTSVSSDEDNAVADVFDASEDSQVDGIRTTRVRRFNGSFRVVVNEYGQEPASVVVLARSSSHAPKSWHQGREFLSEGMPIFAEKLFRTFEEDNKGIENLAGVFLAMYDIHTRYVPTGEHCEAHKVQDPSMKSYLSRAFKFTDAIDKELNSIAIASPDRARYLLSVGLDGFACVADLFLAWLKRTPPFILVIRETELCYGMKEEFFPMSSQGLYYGFFDSQDLEKSIESGLSTDKAIENLLEAWAKCQAWKDDISTKNNGRTIGRNGDHKAIPTRAKRGPSRGPTMPK</sequence>
<keyword evidence="3" id="KW-1185">Reference proteome</keyword>
<evidence type="ECO:0000313" key="3">
    <source>
        <dbReference type="Proteomes" id="UP001140560"/>
    </source>
</evidence>
<gene>
    <name evidence="2" type="ORF">N0V83_007127</name>
</gene>
<evidence type="ECO:0000256" key="1">
    <source>
        <dbReference type="SAM" id="MobiDB-lite"/>
    </source>
</evidence>
<feature type="region of interest" description="Disordered" evidence="1">
    <location>
        <begin position="314"/>
        <end position="344"/>
    </location>
</feature>
<dbReference type="OrthoDB" id="3693282at2759"/>
<proteinExistence type="predicted"/>
<comment type="caution">
    <text evidence="2">The sequence shown here is derived from an EMBL/GenBank/DDBJ whole genome shotgun (WGS) entry which is preliminary data.</text>
</comment>
<dbReference type="Proteomes" id="UP001140560">
    <property type="component" value="Unassembled WGS sequence"/>
</dbReference>
<dbReference type="EMBL" id="JAPEUY010000012">
    <property type="protein sequence ID" value="KAJ4367543.1"/>
    <property type="molecule type" value="Genomic_DNA"/>
</dbReference>
<feature type="region of interest" description="Disordered" evidence="1">
    <location>
        <begin position="26"/>
        <end position="63"/>
    </location>
</feature>
<accession>A0A9W9CK02</accession>
<evidence type="ECO:0000313" key="2">
    <source>
        <dbReference type="EMBL" id="KAJ4367543.1"/>
    </source>
</evidence>
<name>A0A9W9CK02_9PLEO</name>
<feature type="compositionally biased region" description="Polar residues" evidence="1">
    <location>
        <begin position="26"/>
        <end position="35"/>
    </location>
</feature>